<name>A0ABR4CPM8_9HELO</name>
<evidence type="ECO:0000313" key="2">
    <source>
        <dbReference type="Proteomes" id="UP001595075"/>
    </source>
</evidence>
<accession>A0ABR4CPM8</accession>
<proteinExistence type="predicted"/>
<protein>
    <submittedName>
        <fullName evidence="1">Uncharacterized protein</fullName>
    </submittedName>
</protein>
<sequence>MDSCTDTIFAPLPCSDISVMGLILVAEHLPIMGGQNPGGKRQTMTHHGLPEMDHHMTIRKIYRHFGWLAGLWEFAFRGLGQGMNGVWDARVYESATDTNRTGLRSRI</sequence>
<gene>
    <name evidence="1" type="ORF">VTL71DRAFT_12396</name>
</gene>
<reference evidence="1 2" key="1">
    <citation type="journal article" date="2024" name="Commun. Biol.">
        <title>Comparative genomic analysis of thermophilic fungi reveals convergent evolutionary adaptations and gene losses.</title>
        <authorList>
            <person name="Steindorff A.S."/>
            <person name="Aguilar-Pontes M.V."/>
            <person name="Robinson A.J."/>
            <person name="Andreopoulos B."/>
            <person name="LaButti K."/>
            <person name="Kuo A."/>
            <person name="Mondo S."/>
            <person name="Riley R."/>
            <person name="Otillar R."/>
            <person name="Haridas S."/>
            <person name="Lipzen A."/>
            <person name="Grimwood J."/>
            <person name="Schmutz J."/>
            <person name="Clum A."/>
            <person name="Reid I.D."/>
            <person name="Moisan M.C."/>
            <person name="Butler G."/>
            <person name="Nguyen T.T.M."/>
            <person name="Dewar K."/>
            <person name="Conant G."/>
            <person name="Drula E."/>
            <person name="Henrissat B."/>
            <person name="Hansel C."/>
            <person name="Singer S."/>
            <person name="Hutchinson M.I."/>
            <person name="de Vries R.P."/>
            <person name="Natvig D.O."/>
            <person name="Powell A.J."/>
            <person name="Tsang A."/>
            <person name="Grigoriev I.V."/>
        </authorList>
    </citation>
    <scope>NUCLEOTIDE SEQUENCE [LARGE SCALE GENOMIC DNA]</scope>
    <source>
        <strain evidence="1 2">CBS 494.80</strain>
    </source>
</reference>
<comment type="caution">
    <text evidence="1">The sequence shown here is derived from an EMBL/GenBank/DDBJ whole genome shotgun (WGS) entry which is preliminary data.</text>
</comment>
<dbReference type="EMBL" id="JAZHXI010000005">
    <property type="protein sequence ID" value="KAL2071161.1"/>
    <property type="molecule type" value="Genomic_DNA"/>
</dbReference>
<dbReference type="Proteomes" id="UP001595075">
    <property type="component" value="Unassembled WGS sequence"/>
</dbReference>
<evidence type="ECO:0000313" key="1">
    <source>
        <dbReference type="EMBL" id="KAL2071161.1"/>
    </source>
</evidence>
<keyword evidence="2" id="KW-1185">Reference proteome</keyword>
<organism evidence="1 2">
    <name type="scientific">Oculimacula yallundae</name>
    <dbReference type="NCBI Taxonomy" id="86028"/>
    <lineage>
        <taxon>Eukaryota</taxon>
        <taxon>Fungi</taxon>
        <taxon>Dikarya</taxon>
        <taxon>Ascomycota</taxon>
        <taxon>Pezizomycotina</taxon>
        <taxon>Leotiomycetes</taxon>
        <taxon>Helotiales</taxon>
        <taxon>Ploettnerulaceae</taxon>
        <taxon>Oculimacula</taxon>
    </lineage>
</organism>